<keyword evidence="2" id="KW-0805">Transcription regulation</keyword>
<evidence type="ECO:0000256" key="2">
    <source>
        <dbReference type="ARBA" id="ARBA00023015"/>
    </source>
</evidence>
<keyword evidence="3" id="KW-0804">Transcription</keyword>
<dbReference type="AlphaFoldDB" id="A0A380WH99"/>
<dbReference type="GO" id="GO:0006355">
    <property type="term" value="P:regulation of DNA-templated transcription"/>
    <property type="evidence" value="ECO:0007669"/>
    <property type="project" value="TreeGrafter"/>
</dbReference>
<dbReference type="PANTHER" id="PTHR30126:SF91">
    <property type="entry name" value="LYSR FAMILY TRANSCRIPTIONAL REGULATOR"/>
    <property type="match status" value="1"/>
</dbReference>
<dbReference type="PANTHER" id="PTHR30126">
    <property type="entry name" value="HTH-TYPE TRANSCRIPTIONAL REGULATOR"/>
    <property type="match status" value="1"/>
</dbReference>
<feature type="domain" description="LysR substrate-binding" evidence="4">
    <location>
        <begin position="40"/>
        <end position="157"/>
    </location>
</feature>
<organism evidence="5 6">
    <name type="scientific">Aminobacter aminovorans</name>
    <name type="common">Chelatobacter heintzii</name>
    <dbReference type="NCBI Taxonomy" id="83263"/>
    <lineage>
        <taxon>Bacteria</taxon>
        <taxon>Pseudomonadati</taxon>
        <taxon>Pseudomonadota</taxon>
        <taxon>Alphaproteobacteria</taxon>
        <taxon>Hyphomicrobiales</taxon>
        <taxon>Phyllobacteriaceae</taxon>
        <taxon>Aminobacter</taxon>
    </lineage>
</organism>
<proteinExistence type="inferred from homology"/>
<protein>
    <submittedName>
        <fullName evidence="5">LysR substrate binding domain</fullName>
    </submittedName>
</protein>
<dbReference type="SUPFAM" id="SSF53850">
    <property type="entry name" value="Periplasmic binding protein-like II"/>
    <property type="match status" value="1"/>
</dbReference>
<evidence type="ECO:0000256" key="3">
    <source>
        <dbReference type="ARBA" id="ARBA00023163"/>
    </source>
</evidence>
<dbReference type="Proteomes" id="UP000254701">
    <property type="component" value="Unassembled WGS sequence"/>
</dbReference>
<evidence type="ECO:0000259" key="4">
    <source>
        <dbReference type="Pfam" id="PF03466"/>
    </source>
</evidence>
<gene>
    <name evidence="5" type="ORF">NCTC10684_01568</name>
</gene>
<dbReference type="GO" id="GO:0000976">
    <property type="term" value="F:transcription cis-regulatory region binding"/>
    <property type="evidence" value="ECO:0007669"/>
    <property type="project" value="TreeGrafter"/>
</dbReference>
<evidence type="ECO:0000313" key="6">
    <source>
        <dbReference type="Proteomes" id="UP000254701"/>
    </source>
</evidence>
<evidence type="ECO:0000313" key="5">
    <source>
        <dbReference type="EMBL" id="SUU88357.1"/>
    </source>
</evidence>
<dbReference type="EMBL" id="UFSM01000001">
    <property type="protein sequence ID" value="SUU88357.1"/>
    <property type="molecule type" value="Genomic_DNA"/>
</dbReference>
<dbReference type="Pfam" id="PF03466">
    <property type="entry name" value="LysR_substrate"/>
    <property type="match status" value="1"/>
</dbReference>
<dbReference type="Gene3D" id="3.40.190.290">
    <property type="match status" value="1"/>
</dbReference>
<reference evidence="5 6" key="1">
    <citation type="submission" date="2018-06" db="EMBL/GenBank/DDBJ databases">
        <authorList>
            <consortium name="Pathogen Informatics"/>
            <person name="Doyle S."/>
        </authorList>
    </citation>
    <scope>NUCLEOTIDE SEQUENCE [LARGE SCALE GENOMIC DNA]</scope>
    <source>
        <strain evidence="5 6">NCTC10684</strain>
    </source>
</reference>
<sequence length="179" mass="18878">MLLGWLQRQPLDGQFGLADARAILIKVDAMRAKARGLGQGLELLLAVAVDPVIPASILADTLFDLSAEHPSVGVALTTVPMRSALHALVNRQFTLAITTERQRDRLVEAECLGLVQPFVAVCADHHSLAAVPAAGWSAVELSDHLQIVVSDPSPMSEGLGFACCRPAPGASATSPASWR</sequence>
<comment type="similarity">
    <text evidence="1">Belongs to the LysR transcriptional regulatory family.</text>
</comment>
<evidence type="ECO:0000256" key="1">
    <source>
        <dbReference type="ARBA" id="ARBA00009437"/>
    </source>
</evidence>
<dbReference type="InterPro" id="IPR005119">
    <property type="entry name" value="LysR_subst-bd"/>
</dbReference>
<name>A0A380WH99_AMIAI</name>
<accession>A0A380WH99</accession>